<organism evidence="2 3">
    <name type="scientific">Veronia pacifica</name>
    <dbReference type="NCBI Taxonomy" id="1080227"/>
    <lineage>
        <taxon>Bacteria</taxon>
        <taxon>Pseudomonadati</taxon>
        <taxon>Pseudomonadota</taxon>
        <taxon>Gammaproteobacteria</taxon>
        <taxon>Vibrionales</taxon>
        <taxon>Vibrionaceae</taxon>
        <taxon>Veronia</taxon>
    </lineage>
</organism>
<evidence type="ECO:0000256" key="1">
    <source>
        <dbReference type="ARBA" id="ARBA00022729"/>
    </source>
</evidence>
<dbReference type="InterPro" id="IPR013517">
    <property type="entry name" value="FG-GAP"/>
</dbReference>
<evidence type="ECO:0000313" key="2">
    <source>
        <dbReference type="EMBL" id="ODA31125.1"/>
    </source>
</evidence>
<comment type="caution">
    <text evidence="2">The sequence shown here is derived from an EMBL/GenBank/DDBJ whole genome shotgun (WGS) entry which is preliminary data.</text>
</comment>
<dbReference type="PANTHER" id="PTHR46580:SF4">
    <property type="entry name" value="ATP_GTP-BINDING PROTEIN"/>
    <property type="match status" value="1"/>
</dbReference>
<dbReference type="PANTHER" id="PTHR46580">
    <property type="entry name" value="SENSOR KINASE-RELATED"/>
    <property type="match status" value="1"/>
</dbReference>
<gene>
    <name evidence="2" type="ORF">A8L45_18295</name>
</gene>
<proteinExistence type="predicted"/>
<accession>A0A1C3ED31</accession>
<dbReference type="STRING" id="1080227.A8L45_18295"/>
<sequence>MKNTLISTLIAGLLLSGCGGDDTKTAQTSQTATPLDIETTFSARYIQSLPGKAPELAAYAAYTDRETKQAAKAVEQTRYVGKLQVTNVVTQKKQEFEWPVTQSVDSEGNVTTTSHRALTLKPGTYDFHLLLNSTGPNPKQYIATSLAHEVIEGEQPAIQFTVEPNLGDTITEISQIEDVPTLSFQWKADELAEINKPQFGLSLNGGKEQVYAINKETGLSEVKMNVEPGEYTLSMRLYDGDLMVGENGEGETVNFAEGEKSQTNIVPVQADVGFEVSSIKDRGNFSFKLPQVLVDEAGGLDNLTLKANLTAKGAPAQERLLTVQDVNGDYIAKDIFETGGSDKVDVYLAFYNTHTSQALEELTPFASCNIELNVATNQTKGCKTALKRESIITNRILGTLRLNVVNENWTQAEGANVFLDGKKIGVTGADIGAGTFKAHLTAGEHQLEVKQSGNAASETLTLKPLDVKNVQLMLKKDENIGSGNFVEKQVIITKNSIPLALAIGDVNTDGRMDIVTGSENGFSVGIGNSYGKFDFFEYGIYEPKKVYSVNVGHIDKDGHLDLVVISRDEERQMIWFYENRGNGEFKGRRGFGGAIVNGTYQNSKLADLTGNGIPDLVRISRIPEIFIGDGEYGFKNSKQIIHMDHSSDIVKNIVKVGDINDDGYPDIVVAATGSGGKVYLNDGKGRFDNAIELFPYTPDIAPTSVTLGDINNDGYLDIFVTNSNVDEASSNNVLFMNNGNNTFNVFNSGLGKNSFAAVIFDINKDGNLDILLSSGRGRVKFTNYLGMGDGFFSPQATSLDKNDYLTVDDIQAADLDSDGDVDLIIQGKSFKDVSHLTRIYENISN</sequence>
<keyword evidence="3" id="KW-1185">Reference proteome</keyword>
<reference evidence="2 3" key="1">
    <citation type="submission" date="2016-05" db="EMBL/GenBank/DDBJ databases">
        <title>Genomic Taxonomy of the Vibrionaceae.</title>
        <authorList>
            <person name="Gomez-Gil B."/>
            <person name="Enciso-Ibarra J."/>
        </authorList>
    </citation>
    <scope>NUCLEOTIDE SEQUENCE [LARGE SCALE GENOMIC DNA]</scope>
    <source>
        <strain evidence="2 3">CAIM 1920</strain>
    </source>
</reference>
<dbReference type="AlphaFoldDB" id="A0A1C3ED31"/>
<dbReference type="InterPro" id="IPR028994">
    <property type="entry name" value="Integrin_alpha_N"/>
</dbReference>
<dbReference type="SUPFAM" id="SSF69318">
    <property type="entry name" value="Integrin alpha N-terminal domain"/>
    <property type="match status" value="1"/>
</dbReference>
<dbReference type="Pfam" id="PF13517">
    <property type="entry name" value="FG-GAP_3"/>
    <property type="match status" value="3"/>
</dbReference>
<dbReference type="OrthoDB" id="5807395at2"/>
<name>A0A1C3ED31_9GAMM</name>
<protein>
    <submittedName>
        <fullName evidence="2">Uncharacterized protein</fullName>
    </submittedName>
</protein>
<evidence type="ECO:0000313" key="3">
    <source>
        <dbReference type="Proteomes" id="UP000094936"/>
    </source>
</evidence>
<dbReference type="PROSITE" id="PS51257">
    <property type="entry name" value="PROKAR_LIPOPROTEIN"/>
    <property type="match status" value="1"/>
</dbReference>
<dbReference type="EMBL" id="LYBM01000041">
    <property type="protein sequence ID" value="ODA31125.1"/>
    <property type="molecule type" value="Genomic_DNA"/>
</dbReference>
<dbReference type="Gene3D" id="2.130.10.130">
    <property type="entry name" value="Integrin alpha, N-terminal"/>
    <property type="match status" value="2"/>
</dbReference>
<keyword evidence="1" id="KW-0732">Signal</keyword>
<dbReference type="Proteomes" id="UP000094936">
    <property type="component" value="Unassembled WGS sequence"/>
</dbReference>
<dbReference type="RefSeq" id="WP_068904806.1">
    <property type="nucleotide sequence ID" value="NZ_JBHUIF010000009.1"/>
</dbReference>